<feature type="transmembrane region" description="Helical" evidence="4">
    <location>
        <begin position="142"/>
        <end position="164"/>
    </location>
</feature>
<dbReference type="Gene3D" id="2.60.40.10">
    <property type="entry name" value="Immunoglobulins"/>
    <property type="match status" value="1"/>
</dbReference>
<comment type="caution">
    <text evidence="6">The sequence shown here is derived from an EMBL/GenBank/DDBJ whole genome shotgun (WGS) entry which is preliminary data.</text>
</comment>
<dbReference type="AlphaFoldDB" id="A0AA88NNG0"/>
<evidence type="ECO:0000256" key="1">
    <source>
        <dbReference type="ARBA" id="ARBA00004370"/>
    </source>
</evidence>
<proteinExistence type="predicted"/>
<evidence type="ECO:0000313" key="6">
    <source>
        <dbReference type="EMBL" id="KAK2863317.1"/>
    </source>
</evidence>
<comment type="subcellular location">
    <subcellularLocation>
        <location evidence="1">Membrane</location>
    </subcellularLocation>
</comment>
<name>A0AA88NNG0_CHASR</name>
<sequence>MDPAYIFILWTFIIRGAFVACSPTADQSQVIGSPQPIIVAPGEDVILPCHLEPPLNVQGLTVEWSKPDLKPDPSDPLSRVGYVHLYRGRQEVVDMKIPSDSVVELVVVVKTLTTETPLDPRMQNTADSDNTTVAKGNPSLNIWILAIIFVILVFTGGGVGGYCYKKEVQKHEALPSKLLPG</sequence>
<dbReference type="InterPro" id="IPR036179">
    <property type="entry name" value="Ig-like_dom_sf"/>
</dbReference>
<evidence type="ECO:0008006" key="8">
    <source>
        <dbReference type="Google" id="ProtNLM"/>
    </source>
</evidence>
<accession>A0AA88NNG0</accession>
<reference evidence="6" key="1">
    <citation type="submission" date="2023-07" db="EMBL/GenBank/DDBJ databases">
        <title>Chromosome-level Genome Assembly of Striped Snakehead (Channa striata).</title>
        <authorList>
            <person name="Liu H."/>
        </authorList>
    </citation>
    <scope>NUCLEOTIDE SEQUENCE</scope>
    <source>
        <strain evidence="6">Gz</strain>
        <tissue evidence="6">Muscle</tissue>
    </source>
</reference>
<feature type="signal peptide" evidence="5">
    <location>
        <begin position="1"/>
        <end position="21"/>
    </location>
</feature>
<dbReference type="EMBL" id="JAUPFM010000001">
    <property type="protein sequence ID" value="KAK2863317.1"/>
    <property type="molecule type" value="Genomic_DNA"/>
</dbReference>
<evidence type="ECO:0000313" key="7">
    <source>
        <dbReference type="Proteomes" id="UP001187415"/>
    </source>
</evidence>
<keyword evidence="2 4" id="KW-0472">Membrane</keyword>
<evidence type="ECO:0000256" key="3">
    <source>
        <dbReference type="ARBA" id="ARBA00023319"/>
    </source>
</evidence>
<organism evidence="6 7">
    <name type="scientific">Channa striata</name>
    <name type="common">Snakehead murrel</name>
    <name type="synonym">Ophicephalus striatus</name>
    <dbReference type="NCBI Taxonomy" id="64152"/>
    <lineage>
        <taxon>Eukaryota</taxon>
        <taxon>Metazoa</taxon>
        <taxon>Chordata</taxon>
        <taxon>Craniata</taxon>
        <taxon>Vertebrata</taxon>
        <taxon>Euteleostomi</taxon>
        <taxon>Actinopterygii</taxon>
        <taxon>Neopterygii</taxon>
        <taxon>Teleostei</taxon>
        <taxon>Neoteleostei</taxon>
        <taxon>Acanthomorphata</taxon>
        <taxon>Anabantaria</taxon>
        <taxon>Anabantiformes</taxon>
        <taxon>Channoidei</taxon>
        <taxon>Channidae</taxon>
        <taxon>Channa</taxon>
    </lineage>
</organism>
<gene>
    <name evidence="6" type="ORF">Q5P01_002850</name>
</gene>
<dbReference type="GO" id="GO:0005102">
    <property type="term" value="F:signaling receptor binding"/>
    <property type="evidence" value="ECO:0007669"/>
    <property type="project" value="TreeGrafter"/>
</dbReference>
<dbReference type="PANTHER" id="PTHR24100">
    <property type="entry name" value="BUTYROPHILIN"/>
    <property type="match status" value="1"/>
</dbReference>
<keyword evidence="4" id="KW-1133">Transmembrane helix</keyword>
<keyword evidence="5" id="KW-0732">Signal</keyword>
<dbReference type="GO" id="GO:0001817">
    <property type="term" value="P:regulation of cytokine production"/>
    <property type="evidence" value="ECO:0007669"/>
    <property type="project" value="TreeGrafter"/>
</dbReference>
<protein>
    <recommendedName>
        <fullName evidence="8">Ig-like domain-containing protein</fullName>
    </recommendedName>
</protein>
<evidence type="ECO:0000256" key="5">
    <source>
        <dbReference type="SAM" id="SignalP"/>
    </source>
</evidence>
<evidence type="ECO:0000256" key="4">
    <source>
        <dbReference type="SAM" id="Phobius"/>
    </source>
</evidence>
<dbReference type="InterPro" id="IPR050504">
    <property type="entry name" value="IgSF_BTN/MOG"/>
</dbReference>
<keyword evidence="3" id="KW-0393">Immunoglobulin domain</keyword>
<dbReference type="InterPro" id="IPR013783">
    <property type="entry name" value="Ig-like_fold"/>
</dbReference>
<dbReference type="GO" id="GO:0009897">
    <property type="term" value="C:external side of plasma membrane"/>
    <property type="evidence" value="ECO:0007669"/>
    <property type="project" value="TreeGrafter"/>
</dbReference>
<dbReference type="PANTHER" id="PTHR24100:SF151">
    <property type="entry name" value="ICOS LIGAND"/>
    <property type="match status" value="1"/>
</dbReference>
<dbReference type="Proteomes" id="UP001187415">
    <property type="component" value="Unassembled WGS sequence"/>
</dbReference>
<evidence type="ECO:0000256" key="2">
    <source>
        <dbReference type="ARBA" id="ARBA00023136"/>
    </source>
</evidence>
<feature type="chain" id="PRO_5041671215" description="Ig-like domain-containing protein" evidence="5">
    <location>
        <begin position="22"/>
        <end position="181"/>
    </location>
</feature>
<dbReference type="SUPFAM" id="SSF48726">
    <property type="entry name" value="Immunoglobulin"/>
    <property type="match status" value="1"/>
</dbReference>
<keyword evidence="7" id="KW-1185">Reference proteome</keyword>
<dbReference type="GO" id="GO:0050852">
    <property type="term" value="P:T cell receptor signaling pathway"/>
    <property type="evidence" value="ECO:0007669"/>
    <property type="project" value="TreeGrafter"/>
</dbReference>
<keyword evidence="4" id="KW-0812">Transmembrane</keyword>